<reference evidence="4 5" key="1">
    <citation type="journal article" date="2013" name="Int. J. Syst. Evol. Microbiol.">
        <title>Sphingomonas kyungheensis sp. nov., a bacterium with ginsenoside-converting activity isolated from soil of a ginseng field.</title>
        <authorList>
            <person name="Son H.M."/>
            <person name="Yang J.E."/>
            <person name="Park Y."/>
            <person name="Han C.K."/>
            <person name="Kim S.G."/>
            <person name="Kook M."/>
            <person name="Yi T.H."/>
        </authorList>
    </citation>
    <scope>NUCLEOTIDE SEQUENCE [LARGE SCALE GENOMIC DNA]</scope>
    <source>
        <strain evidence="4 5">LMG 26582</strain>
    </source>
</reference>
<accession>A0ABU8H6M5</accession>
<proteinExistence type="predicted"/>
<dbReference type="InterPro" id="IPR008030">
    <property type="entry name" value="NmrA-like"/>
</dbReference>
<keyword evidence="1" id="KW-0521">NADP</keyword>
<dbReference type="InterPro" id="IPR051609">
    <property type="entry name" value="NmrA/Isoflavone_reductase-like"/>
</dbReference>
<evidence type="ECO:0000259" key="3">
    <source>
        <dbReference type="Pfam" id="PF05368"/>
    </source>
</evidence>
<dbReference type="SUPFAM" id="SSF51735">
    <property type="entry name" value="NAD(P)-binding Rossmann-fold domains"/>
    <property type="match status" value="1"/>
</dbReference>
<dbReference type="CDD" id="cd05259">
    <property type="entry name" value="PCBER_SDR_a"/>
    <property type="match status" value="1"/>
</dbReference>
<dbReference type="InterPro" id="IPR036291">
    <property type="entry name" value="NAD(P)-bd_dom_sf"/>
</dbReference>
<evidence type="ECO:0000313" key="4">
    <source>
        <dbReference type="EMBL" id="MEI5688682.1"/>
    </source>
</evidence>
<dbReference type="Gene3D" id="3.40.50.720">
    <property type="entry name" value="NAD(P)-binding Rossmann-like Domain"/>
    <property type="match status" value="1"/>
</dbReference>
<name>A0ABU8H6M5_9SPHN</name>
<evidence type="ECO:0000313" key="5">
    <source>
        <dbReference type="Proteomes" id="UP001367771"/>
    </source>
</evidence>
<keyword evidence="2" id="KW-0560">Oxidoreductase</keyword>
<organism evidence="4 5">
    <name type="scientific">Sphingomonas kyungheensis</name>
    <dbReference type="NCBI Taxonomy" id="1069987"/>
    <lineage>
        <taxon>Bacteria</taxon>
        <taxon>Pseudomonadati</taxon>
        <taxon>Pseudomonadota</taxon>
        <taxon>Alphaproteobacteria</taxon>
        <taxon>Sphingomonadales</taxon>
        <taxon>Sphingomonadaceae</taxon>
        <taxon>Sphingomonas</taxon>
    </lineage>
</organism>
<evidence type="ECO:0000256" key="2">
    <source>
        <dbReference type="ARBA" id="ARBA00023002"/>
    </source>
</evidence>
<evidence type="ECO:0000256" key="1">
    <source>
        <dbReference type="ARBA" id="ARBA00022857"/>
    </source>
</evidence>
<feature type="domain" description="NmrA-like" evidence="3">
    <location>
        <begin position="21"/>
        <end position="240"/>
    </location>
</feature>
<protein>
    <submittedName>
        <fullName evidence="4">Aromatic alcohol reductase</fullName>
    </submittedName>
</protein>
<comment type="caution">
    <text evidence="4">The sequence shown here is derived from an EMBL/GenBank/DDBJ whole genome shotgun (WGS) entry which is preliminary data.</text>
</comment>
<dbReference type="EMBL" id="JBBBDM010000012">
    <property type="protein sequence ID" value="MEI5688682.1"/>
    <property type="molecule type" value="Genomic_DNA"/>
</dbReference>
<sequence length="314" mass="33601">MAGMTLEDVNGHDDGGVAPRTIALAGATGDLGGRVLSALIRRGVDVRALVRSGTPAAAQDAVRGRGGTPVPVDFADQAALSDALAGAECVVSVLNGLEPVILDLQGRLLDAAVAAGVPRFIPSDFSLDFTKTRPGDNRNMDLRRRFMARVDAAPIRATSILNGAFADLLTGEAPIVLPRFARILYWGDADQPLDFTTKDDVADYTADVALDADAPRLLRIAGDVVSPRDLAILMTRLEGRRWKPFRAGGLGRLSMLIRVARTLSPTSDAPFPAWQGMQYVRDMSSGRGKLSPLDKDRYGKTDWTRVEAVLAPTR</sequence>
<dbReference type="Proteomes" id="UP001367771">
    <property type="component" value="Unassembled WGS sequence"/>
</dbReference>
<dbReference type="PANTHER" id="PTHR47706">
    <property type="entry name" value="NMRA-LIKE FAMILY PROTEIN"/>
    <property type="match status" value="1"/>
</dbReference>
<dbReference type="RefSeq" id="WP_336545981.1">
    <property type="nucleotide sequence ID" value="NZ_JBBBDM010000012.1"/>
</dbReference>
<keyword evidence="5" id="KW-1185">Reference proteome</keyword>
<dbReference type="Pfam" id="PF05368">
    <property type="entry name" value="NmrA"/>
    <property type="match status" value="1"/>
</dbReference>
<gene>
    <name evidence="4" type="ORF">V8201_16430</name>
</gene>
<dbReference type="PANTHER" id="PTHR47706:SF1">
    <property type="entry name" value="CIPA-LIKE, PUTATIVE (AFU_ORTHOLOGUE AFUA_1G12460)-RELATED"/>
    <property type="match status" value="1"/>
</dbReference>
<dbReference type="InterPro" id="IPR045312">
    <property type="entry name" value="PCBER-like"/>
</dbReference>